<name>A0A810B6R0_9BRAD</name>
<accession>A0A810B6R0</accession>
<reference evidence="5" key="4">
    <citation type="submission" date="2020-05" db="EMBL/GenBank/DDBJ databases">
        <title>Complete genome sequence of Bradyrhizobium diazoefficiens XF9 isolated from soybean nodule.</title>
        <authorList>
            <person name="Noda R."/>
            <person name="Kakizaki K."/>
            <person name="Minamisawa K."/>
        </authorList>
    </citation>
    <scope>NUCLEOTIDE SEQUENCE</scope>
    <source>
        <strain evidence="5">XF9</strain>
    </source>
</reference>
<dbReference type="GeneID" id="92970106"/>
<evidence type="ECO:0000256" key="1">
    <source>
        <dbReference type="SAM" id="MobiDB-lite"/>
    </source>
</evidence>
<reference evidence="3" key="2">
    <citation type="submission" date="2020-05" db="EMBL/GenBank/DDBJ databases">
        <title>Complete genome sequence of Bradyrhizobium diazoefficiens XF3 isolated from soybean nodule.</title>
        <authorList>
            <person name="Noda R."/>
            <person name="Kakizaki K."/>
            <person name="Minamisawa K."/>
        </authorList>
    </citation>
    <scope>NUCLEOTIDE SEQUENCE</scope>
    <source>
        <strain evidence="3">XF3</strain>
    </source>
</reference>
<feature type="compositionally biased region" description="Polar residues" evidence="1">
    <location>
        <begin position="87"/>
        <end position="100"/>
    </location>
</feature>
<feature type="compositionally biased region" description="Polar residues" evidence="1">
    <location>
        <begin position="1"/>
        <end position="14"/>
    </location>
</feature>
<evidence type="ECO:0000313" key="5">
    <source>
        <dbReference type="EMBL" id="BCE80249.1"/>
    </source>
</evidence>
<dbReference type="RefSeq" id="WP_240536565.1">
    <property type="nucleotide sequence ID" value="NZ_AP022639.1"/>
</dbReference>
<dbReference type="AlphaFoldDB" id="A0A810B6R0"/>
<evidence type="ECO:0000313" key="3">
    <source>
        <dbReference type="EMBL" id="BCE36650.1"/>
    </source>
</evidence>
<reference evidence="2" key="1">
    <citation type="submission" date="2020-05" db="EMBL/GenBank/DDBJ databases">
        <title>Complete genome sequence of Bradyrhizobium diazoefficiens XF2 isolated from soybean nodule.</title>
        <authorList>
            <person name="Noda R."/>
            <person name="Kakizaki K."/>
            <person name="Minamisawa K."/>
        </authorList>
    </citation>
    <scope>NUCLEOTIDE SEQUENCE</scope>
    <source>
        <strain evidence="2">XF2</strain>
    </source>
</reference>
<evidence type="ECO:0000313" key="2">
    <source>
        <dbReference type="EMBL" id="BCE27910.1"/>
    </source>
</evidence>
<evidence type="ECO:0000313" key="4">
    <source>
        <dbReference type="EMBL" id="BCE71589.1"/>
    </source>
</evidence>
<dbReference type="EMBL" id="AP023098">
    <property type="protein sequence ID" value="BCE80249.1"/>
    <property type="molecule type" value="Genomic_DNA"/>
</dbReference>
<gene>
    <name evidence="2" type="ORF">XF2B_16790</name>
    <name evidence="3" type="ORF">XF3B_16810</name>
    <name evidence="4" type="ORF">XF8B_17000</name>
    <name evidence="5" type="ORF">XF9B_16700</name>
</gene>
<reference evidence="4" key="3">
    <citation type="submission" date="2020-05" db="EMBL/GenBank/DDBJ databases">
        <title>Complete genome sequence of Bradyrhizobium diazoefficiens XF8 isolated from soybean nodule.</title>
        <authorList>
            <person name="Noda R."/>
            <person name="Kakizaki K."/>
            <person name="Minamisawa K."/>
        </authorList>
    </citation>
    <scope>NUCLEOTIDE SEQUENCE</scope>
    <source>
        <strain evidence="4">XF8</strain>
    </source>
</reference>
<dbReference type="EMBL" id="AP023092">
    <property type="protein sequence ID" value="BCE27910.1"/>
    <property type="molecule type" value="Genomic_DNA"/>
</dbReference>
<dbReference type="EMBL" id="AP023097">
    <property type="protein sequence ID" value="BCE71589.1"/>
    <property type="molecule type" value="Genomic_DNA"/>
</dbReference>
<proteinExistence type="predicted"/>
<sequence length="121" mass="13407">MLNAMRSVSGTIDWSNPLIAPASSANRTRREWPKNQEWSREVLGEELHEGQHKKAAGPDCLPRRADCEPTMSVDDVPAEGRQKQSSDARGQQQKANQTGSAGVEANARRQDDANANNKKRR</sequence>
<organism evidence="4">
    <name type="scientific">Bradyrhizobium diazoefficiens</name>
    <dbReference type="NCBI Taxonomy" id="1355477"/>
    <lineage>
        <taxon>Bacteria</taxon>
        <taxon>Pseudomonadati</taxon>
        <taxon>Pseudomonadota</taxon>
        <taxon>Alphaproteobacteria</taxon>
        <taxon>Hyphomicrobiales</taxon>
        <taxon>Nitrobacteraceae</taxon>
        <taxon>Bradyrhizobium</taxon>
    </lineage>
</organism>
<protein>
    <submittedName>
        <fullName evidence="4">Uncharacterized protein</fullName>
    </submittedName>
</protein>
<feature type="region of interest" description="Disordered" evidence="1">
    <location>
        <begin position="1"/>
        <end position="121"/>
    </location>
</feature>
<feature type="compositionally biased region" description="Basic and acidic residues" evidence="1">
    <location>
        <begin position="28"/>
        <end position="52"/>
    </location>
</feature>
<dbReference type="EMBL" id="AP023093">
    <property type="protein sequence ID" value="BCE36650.1"/>
    <property type="molecule type" value="Genomic_DNA"/>
</dbReference>